<name>A0A9J5XRT5_SOLCO</name>
<protein>
    <submittedName>
        <fullName evidence="1">Uncharacterized protein</fullName>
    </submittedName>
</protein>
<proteinExistence type="predicted"/>
<keyword evidence="2" id="KW-1185">Reference proteome</keyword>
<comment type="caution">
    <text evidence="1">The sequence shown here is derived from an EMBL/GenBank/DDBJ whole genome shotgun (WGS) entry which is preliminary data.</text>
</comment>
<dbReference type="EMBL" id="JACXVP010000008">
    <property type="protein sequence ID" value="KAG5590052.1"/>
    <property type="molecule type" value="Genomic_DNA"/>
</dbReference>
<organism evidence="1 2">
    <name type="scientific">Solanum commersonii</name>
    <name type="common">Commerson's wild potato</name>
    <name type="synonym">Commerson's nightshade</name>
    <dbReference type="NCBI Taxonomy" id="4109"/>
    <lineage>
        <taxon>Eukaryota</taxon>
        <taxon>Viridiplantae</taxon>
        <taxon>Streptophyta</taxon>
        <taxon>Embryophyta</taxon>
        <taxon>Tracheophyta</taxon>
        <taxon>Spermatophyta</taxon>
        <taxon>Magnoliopsida</taxon>
        <taxon>eudicotyledons</taxon>
        <taxon>Gunneridae</taxon>
        <taxon>Pentapetalae</taxon>
        <taxon>asterids</taxon>
        <taxon>lamiids</taxon>
        <taxon>Solanales</taxon>
        <taxon>Solanaceae</taxon>
        <taxon>Solanoideae</taxon>
        <taxon>Solaneae</taxon>
        <taxon>Solanum</taxon>
    </lineage>
</organism>
<accession>A0A9J5XRT5</accession>
<gene>
    <name evidence="1" type="ORF">H5410_040566</name>
</gene>
<reference evidence="1 2" key="1">
    <citation type="submission" date="2020-09" db="EMBL/GenBank/DDBJ databases">
        <title>De no assembly of potato wild relative species, Solanum commersonii.</title>
        <authorList>
            <person name="Cho K."/>
        </authorList>
    </citation>
    <scope>NUCLEOTIDE SEQUENCE [LARGE SCALE GENOMIC DNA]</scope>
    <source>
        <strain evidence="1">LZ3.2</strain>
        <tissue evidence="1">Leaf</tissue>
    </source>
</reference>
<sequence length="71" mass="8516">MKGINILGLSRCLYQNWVKVSPDLNDLYQSDHICYIEQIEQIYFFIEFSIAWIHKLTPELGFTEKQIPFLY</sequence>
<evidence type="ECO:0000313" key="2">
    <source>
        <dbReference type="Proteomes" id="UP000824120"/>
    </source>
</evidence>
<evidence type="ECO:0000313" key="1">
    <source>
        <dbReference type="EMBL" id="KAG5590052.1"/>
    </source>
</evidence>
<dbReference type="AlphaFoldDB" id="A0A9J5XRT5"/>
<dbReference type="Proteomes" id="UP000824120">
    <property type="component" value="Chromosome 8"/>
</dbReference>